<dbReference type="EMBL" id="UOES01000028">
    <property type="protein sequence ID" value="VAW25848.1"/>
    <property type="molecule type" value="Genomic_DNA"/>
</dbReference>
<gene>
    <name evidence="1" type="ORF">MNBD_BACTEROID06-1362</name>
</gene>
<proteinExistence type="predicted"/>
<evidence type="ECO:0008006" key="2">
    <source>
        <dbReference type="Google" id="ProtNLM"/>
    </source>
</evidence>
<dbReference type="AlphaFoldDB" id="A0A3B0U689"/>
<reference evidence="1" key="1">
    <citation type="submission" date="2018-06" db="EMBL/GenBank/DDBJ databases">
        <authorList>
            <person name="Zhirakovskaya E."/>
        </authorList>
    </citation>
    <scope>NUCLEOTIDE SEQUENCE</scope>
</reference>
<organism evidence="1">
    <name type="scientific">hydrothermal vent metagenome</name>
    <dbReference type="NCBI Taxonomy" id="652676"/>
    <lineage>
        <taxon>unclassified sequences</taxon>
        <taxon>metagenomes</taxon>
        <taxon>ecological metagenomes</taxon>
    </lineage>
</organism>
<sequence>MSEIIINNEECRQIVGFERYHISESGRIYRTKTGKKRSWRTKGRVFINEVKIHFRVHNGKLRQGFASLTDSEGKLHNVAVAPLVAVAFGVLLVKWNKKKQAIDYKDGNKRNLHYSNLMIVEKIHVNSKLNRKDILHIKKQIKLGMPLRKIAYVFGVSEMQINRIKTGENWGNGKRKIKVPVAPFEIKDGRIRKYIATFDKKKTVVKIKKPFTLKRNSSNPTDNLIVGIVNGYKLSLKHTNVTRAKRIVEKLNKYFFI</sequence>
<name>A0A3B0U689_9ZZZZ</name>
<accession>A0A3B0U689</accession>
<evidence type="ECO:0000313" key="1">
    <source>
        <dbReference type="EMBL" id="VAW25848.1"/>
    </source>
</evidence>
<dbReference type="Gene3D" id="3.90.75.20">
    <property type="match status" value="1"/>
</dbReference>
<protein>
    <recommendedName>
        <fullName evidence="2">HNH nuclease domain-containing protein</fullName>
    </recommendedName>
</protein>